<evidence type="ECO:0000313" key="5">
    <source>
        <dbReference type="Proteomes" id="UP001298681"/>
    </source>
</evidence>
<evidence type="ECO:0000313" key="4">
    <source>
        <dbReference type="EMBL" id="MCG4611635.1"/>
    </source>
</evidence>
<accession>A0ABS9MLC4</accession>
<sequence length="430" mass="46271">MARTEIAAEKEKGETMFNQNAKQFVENAKRFLCKTPLKRLTALLVMVVITVSSVITVMAATRDVNLTYNGETYTLQTTSGGTQDILNQAKAQYPEIEVGPMDDISRSEDETAINLTVKSAYDATVLADGAGHTVLAYYGEDVEDVLEKAGVTLGVNDVVEPAKNEKVTDDAEITVTRRYEVSITADGETRELLAPSNTVAQTLEDQGISLGSDDLVSVNLEERVCDGMQIVVSRVTYQDVTVTEEIPYETTTNKDANLDKGKTIVEVEGQVGSQSVEKRQKFIDGQLAEETVLSTTVLKEPVTKVVTVGAKPKNGIAIVNGDGTLTDHNGNTIKYSKVVSGRSSAYTGGGYTSTGKPAAVGLVAVNPKIIPYGTRMYIASPDGKTVYGYAIAADTGGGVKSGRIVADLYYDTYNECINFGVRNMNLYILE</sequence>
<dbReference type="Pfam" id="PF06725">
    <property type="entry name" value="3D"/>
    <property type="match status" value="1"/>
</dbReference>
<name>A0ABS9MLC4_9FIRM</name>
<feature type="transmembrane region" description="Helical" evidence="2">
    <location>
        <begin position="40"/>
        <end position="60"/>
    </location>
</feature>
<dbReference type="InterPro" id="IPR010611">
    <property type="entry name" value="3D_dom"/>
</dbReference>
<dbReference type="InterPro" id="IPR011098">
    <property type="entry name" value="G5_dom"/>
</dbReference>
<evidence type="ECO:0000256" key="1">
    <source>
        <dbReference type="ARBA" id="ARBA00022729"/>
    </source>
</evidence>
<keyword evidence="5" id="KW-1185">Reference proteome</keyword>
<dbReference type="PROSITE" id="PS51109">
    <property type="entry name" value="G5"/>
    <property type="match status" value="1"/>
</dbReference>
<proteinExistence type="predicted"/>
<organism evidence="4 5">
    <name type="scientific">Anaeromassilibacillus senegalensis</name>
    <dbReference type="NCBI Taxonomy" id="1673717"/>
    <lineage>
        <taxon>Bacteria</taxon>
        <taxon>Bacillati</taxon>
        <taxon>Bacillota</taxon>
        <taxon>Clostridia</taxon>
        <taxon>Eubacteriales</taxon>
        <taxon>Acutalibacteraceae</taxon>
        <taxon>Anaeromassilibacillus</taxon>
    </lineage>
</organism>
<dbReference type="PANTHER" id="PTHR39160:SF4">
    <property type="entry name" value="RESUSCITATION-PROMOTING FACTOR RPFB"/>
    <property type="match status" value="1"/>
</dbReference>
<dbReference type="CDD" id="cd14667">
    <property type="entry name" value="3D_containing_proteins"/>
    <property type="match status" value="1"/>
</dbReference>
<comment type="caution">
    <text evidence="4">The sequence shown here is derived from an EMBL/GenBank/DDBJ whole genome shotgun (WGS) entry which is preliminary data.</text>
</comment>
<dbReference type="Gene3D" id="2.40.40.10">
    <property type="entry name" value="RlpA-like domain"/>
    <property type="match status" value="1"/>
</dbReference>
<feature type="domain" description="G5" evidence="3">
    <location>
        <begin position="232"/>
        <end position="312"/>
    </location>
</feature>
<dbReference type="InterPro" id="IPR007137">
    <property type="entry name" value="DUF348"/>
</dbReference>
<dbReference type="InterPro" id="IPR059180">
    <property type="entry name" value="3D_YorM"/>
</dbReference>
<evidence type="ECO:0000256" key="2">
    <source>
        <dbReference type="SAM" id="Phobius"/>
    </source>
</evidence>
<dbReference type="EMBL" id="JAKNHQ010000019">
    <property type="protein sequence ID" value="MCG4611635.1"/>
    <property type="molecule type" value="Genomic_DNA"/>
</dbReference>
<dbReference type="Pfam" id="PF03990">
    <property type="entry name" value="DUF348"/>
    <property type="match status" value="2"/>
</dbReference>
<protein>
    <submittedName>
        <fullName evidence="4">Ubiquitin-like domain-containing protein</fullName>
    </submittedName>
</protein>
<keyword evidence="1" id="KW-0732">Signal</keyword>
<dbReference type="InterPro" id="IPR036908">
    <property type="entry name" value="RlpA-like_sf"/>
</dbReference>
<dbReference type="SMART" id="SM01208">
    <property type="entry name" value="G5"/>
    <property type="match status" value="1"/>
</dbReference>
<keyword evidence="2" id="KW-1133">Transmembrane helix</keyword>
<dbReference type="Pfam" id="PF07501">
    <property type="entry name" value="G5"/>
    <property type="match status" value="1"/>
</dbReference>
<keyword evidence="2" id="KW-0812">Transmembrane</keyword>
<dbReference type="RefSeq" id="WP_191396069.1">
    <property type="nucleotide sequence ID" value="NZ_JAKNHQ010000019.1"/>
</dbReference>
<dbReference type="PANTHER" id="PTHR39160">
    <property type="entry name" value="CELL WALL-BINDING PROTEIN YOCH"/>
    <property type="match status" value="1"/>
</dbReference>
<reference evidence="4 5" key="1">
    <citation type="submission" date="2022-01" db="EMBL/GenBank/DDBJ databases">
        <title>Collection of gut derived symbiotic bacterial strains cultured from healthy donors.</title>
        <authorList>
            <person name="Lin H."/>
            <person name="Kohout C."/>
            <person name="Waligurski E."/>
            <person name="Pamer E.G."/>
        </authorList>
    </citation>
    <scope>NUCLEOTIDE SEQUENCE [LARGE SCALE GENOMIC DNA]</scope>
    <source>
        <strain evidence="4 5">DFI.7.58</strain>
    </source>
</reference>
<dbReference type="Proteomes" id="UP001298681">
    <property type="component" value="Unassembled WGS sequence"/>
</dbReference>
<keyword evidence="2" id="KW-0472">Membrane</keyword>
<dbReference type="InterPro" id="IPR051933">
    <property type="entry name" value="Resuscitation_pf_RpfB"/>
</dbReference>
<evidence type="ECO:0000259" key="3">
    <source>
        <dbReference type="PROSITE" id="PS51109"/>
    </source>
</evidence>
<gene>
    <name evidence="4" type="ORF">L0P57_11935</name>
</gene>
<dbReference type="Gene3D" id="2.20.230.10">
    <property type="entry name" value="Resuscitation-promoting factor rpfb"/>
    <property type="match status" value="1"/>
</dbReference>
<dbReference type="SUPFAM" id="SSF50685">
    <property type="entry name" value="Barwin-like endoglucanases"/>
    <property type="match status" value="1"/>
</dbReference>